<name>A0A518B8X1_9BACT</name>
<proteinExistence type="predicted"/>
<dbReference type="KEGG" id="knv:Pan216_42820"/>
<organism evidence="2 3">
    <name type="scientific">Kolteria novifilia</name>
    <dbReference type="NCBI Taxonomy" id="2527975"/>
    <lineage>
        <taxon>Bacteria</taxon>
        <taxon>Pseudomonadati</taxon>
        <taxon>Planctomycetota</taxon>
        <taxon>Planctomycetia</taxon>
        <taxon>Kolteriales</taxon>
        <taxon>Kolteriaceae</taxon>
        <taxon>Kolteria</taxon>
    </lineage>
</organism>
<dbReference type="OrthoDB" id="291789at2"/>
<gene>
    <name evidence="2" type="ORF">Pan216_42820</name>
</gene>
<keyword evidence="3" id="KW-1185">Reference proteome</keyword>
<dbReference type="AlphaFoldDB" id="A0A518B8X1"/>
<reference evidence="2 3" key="1">
    <citation type="submission" date="2019-02" db="EMBL/GenBank/DDBJ databases">
        <title>Deep-cultivation of Planctomycetes and their phenomic and genomic characterization uncovers novel biology.</title>
        <authorList>
            <person name="Wiegand S."/>
            <person name="Jogler M."/>
            <person name="Boedeker C."/>
            <person name="Pinto D."/>
            <person name="Vollmers J."/>
            <person name="Rivas-Marin E."/>
            <person name="Kohn T."/>
            <person name="Peeters S.H."/>
            <person name="Heuer A."/>
            <person name="Rast P."/>
            <person name="Oberbeckmann S."/>
            <person name="Bunk B."/>
            <person name="Jeske O."/>
            <person name="Meyerdierks A."/>
            <person name="Storesund J.E."/>
            <person name="Kallscheuer N."/>
            <person name="Luecker S."/>
            <person name="Lage O.M."/>
            <person name="Pohl T."/>
            <person name="Merkel B.J."/>
            <person name="Hornburger P."/>
            <person name="Mueller R.-W."/>
            <person name="Bruemmer F."/>
            <person name="Labrenz M."/>
            <person name="Spormann A.M."/>
            <person name="Op den Camp H."/>
            <person name="Overmann J."/>
            <person name="Amann R."/>
            <person name="Jetten M.S.M."/>
            <person name="Mascher T."/>
            <person name="Medema M.H."/>
            <person name="Devos D.P."/>
            <person name="Kaster A.-K."/>
            <person name="Ovreas L."/>
            <person name="Rohde M."/>
            <person name="Galperin M.Y."/>
            <person name="Jogler C."/>
        </authorList>
    </citation>
    <scope>NUCLEOTIDE SEQUENCE [LARGE SCALE GENOMIC DNA]</scope>
    <source>
        <strain evidence="2 3">Pan216</strain>
    </source>
</reference>
<accession>A0A518B8X1</accession>
<evidence type="ECO:0000313" key="2">
    <source>
        <dbReference type="EMBL" id="QDU63402.1"/>
    </source>
</evidence>
<feature type="chain" id="PRO_5021754893" evidence="1">
    <location>
        <begin position="22"/>
        <end position="229"/>
    </location>
</feature>
<evidence type="ECO:0000256" key="1">
    <source>
        <dbReference type="SAM" id="SignalP"/>
    </source>
</evidence>
<dbReference type="EMBL" id="CP036279">
    <property type="protein sequence ID" value="QDU63402.1"/>
    <property type="molecule type" value="Genomic_DNA"/>
</dbReference>
<dbReference type="RefSeq" id="WP_145260846.1">
    <property type="nucleotide sequence ID" value="NZ_CP036279.1"/>
</dbReference>
<keyword evidence="1" id="KW-0732">Signal</keyword>
<dbReference type="Proteomes" id="UP000317093">
    <property type="component" value="Chromosome"/>
</dbReference>
<sequence length="229" mass="25512" precursor="true">MRRRLTLLALSFLTFGSLAYAQVGVDGAGRYGGGGGWGYYPWGGQFQGTGAEGNMRGAADVIRARGQSSVDYSQARLINAKASSAESQAREDHVKSFFESRRINQDYKAYENSLKYHPTQADLTRHAEQALPDQMTASQLDPLTGKINWPQILTTEDYTEPRDELDKLFKERAETGGGLGTFNYQKIISATKQMTDTLKEHIRAMDTSDYLLARNFLNSLSWTARTPAH</sequence>
<evidence type="ECO:0000313" key="3">
    <source>
        <dbReference type="Proteomes" id="UP000317093"/>
    </source>
</evidence>
<protein>
    <submittedName>
        <fullName evidence="2">Uncharacterized protein</fullName>
    </submittedName>
</protein>
<feature type="signal peptide" evidence="1">
    <location>
        <begin position="1"/>
        <end position="21"/>
    </location>
</feature>